<proteinExistence type="predicted"/>
<dbReference type="Proteomes" id="UP000285138">
    <property type="component" value="Unassembled WGS sequence"/>
</dbReference>
<dbReference type="Pfam" id="PF13565">
    <property type="entry name" value="HTH_32"/>
    <property type="match status" value="1"/>
</dbReference>
<evidence type="ECO:0000313" key="1">
    <source>
        <dbReference type="EMBL" id="RQD75969.1"/>
    </source>
</evidence>
<name>A0A424YEJ6_9FIRM</name>
<dbReference type="AlphaFoldDB" id="A0A424YEJ6"/>
<dbReference type="InterPro" id="IPR009057">
    <property type="entry name" value="Homeodomain-like_sf"/>
</dbReference>
<dbReference type="SUPFAM" id="SSF46689">
    <property type="entry name" value="Homeodomain-like"/>
    <property type="match status" value="1"/>
</dbReference>
<gene>
    <name evidence="1" type="ORF">D5R97_05260</name>
</gene>
<organism evidence="1 2">
    <name type="scientific">Candidatus Syntrophonatronum acetioxidans</name>
    <dbReference type="NCBI Taxonomy" id="1795816"/>
    <lineage>
        <taxon>Bacteria</taxon>
        <taxon>Bacillati</taxon>
        <taxon>Bacillota</taxon>
        <taxon>Clostridia</taxon>
        <taxon>Eubacteriales</taxon>
        <taxon>Syntrophomonadaceae</taxon>
        <taxon>Candidatus Syntrophonatronum</taxon>
    </lineage>
</organism>
<dbReference type="Gene3D" id="1.10.10.60">
    <property type="entry name" value="Homeodomain-like"/>
    <property type="match status" value="1"/>
</dbReference>
<dbReference type="EMBL" id="QZAA01000133">
    <property type="protein sequence ID" value="RQD75969.1"/>
    <property type="molecule type" value="Genomic_DNA"/>
</dbReference>
<comment type="caution">
    <text evidence="1">The sequence shown here is derived from an EMBL/GenBank/DDBJ whole genome shotgun (WGS) entry which is preliminary data.</text>
</comment>
<feature type="non-terminal residue" evidence="1">
    <location>
        <position position="182"/>
    </location>
</feature>
<sequence>MEEKDRENIALFRFGLISPLINGQADSQKDYLAEICSQVHQVPYWGPKEYSPKTVEEWIRLYRREGFDGLKPRKRADNGASRNIPLELQGKVLELREEQKSLPVSMFYEALIEKGIIKKCDFSYSTVYRFLKKHGLLGREKRKEPERKRFAYDTVNTLWQTDLSHGPYLTVGGKKKPTYLIA</sequence>
<evidence type="ECO:0000313" key="2">
    <source>
        <dbReference type="Proteomes" id="UP000285138"/>
    </source>
</evidence>
<accession>A0A424YEJ6</accession>
<protein>
    <submittedName>
        <fullName evidence="1">Helix-turn-helix domain-containing protein</fullName>
    </submittedName>
</protein>
<reference evidence="1 2" key="1">
    <citation type="submission" date="2018-08" db="EMBL/GenBank/DDBJ databases">
        <title>The metabolism and importance of syntrophic acetate oxidation coupled to methane or sulfide production in haloalkaline environments.</title>
        <authorList>
            <person name="Timmers P.H.A."/>
            <person name="Vavourakis C.D."/>
            <person name="Sorokin D.Y."/>
            <person name="Sinninghe Damste J.S."/>
            <person name="Muyzer G."/>
            <person name="Stams A.J.M."/>
            <person name="Plugge C.M."/>
        </authorList>
    </citation>
    <scope>NUCLEOTIDE SEQUENCE [LARGE SCALE GENOMIC DNA]</scope>
    <source>
        <strain evidence="1">MSAO_Bac1</strain>
    </source>
</reference>